<dbReference type="Proteomes" id="UP000033140">
    <property type="component" value="Unassembled WGS sequence"/>
</dbReference>
<evidence type="ECO:0000256" key="8">
    <source>
        <dbReference type="SAM" id="MobiDB-lite"/>
    </source>
</evidence>
<dbReference type="CDD" id="cd00073">
    <property type="entry name" value="H15"/>
    <property type="match status" value="1"/>
</dbReference>
<evidence type="ECO:0000256" key="4">
    <source>
        <dbReference type="ARBA" id="ARBA00022454"/>
    </source>
</evidence>
<dbReference type="PROSITE" id="PS51504">
    <property type="entry name" value="H15"/>
    <property type="match status" value="1"/>
</dbReference>
<reference evidence="10 11" key="1">
    <citation type="journal article" date="2011" name="J. Gen. Appl. Microbiol.">
        <title>Draft genome sequencing of the enigmatic yeast Saitoella complicata.</title>
        <authorList>
            <person name="Nishida H."/>
            <person name="Hamamoto M."/>
            <person name="Sugiyama J."/>
        </authorList>
    </citation>
    <scope>NUCLEOTIDE SEQUENCE [LARGE SCALE GENOMIC DNA]</scope>
    <source>
        <strain evidence="10 11">NRRL Y-17804</strain>
    </source>
</reference>
<dbReference type="GO" id="GO:0003690">
    <property type="term" value="F:double-stranded DNA binding"/>
    <property type="evidence" value="ECO:0007669"/>
    <property type="project" value="TreeGrafter"/>
</dbReference>
<dbReference type="GO" id="GO:0045910">
    <property type="term" value="P:negative regulation of DNA recombination"/>
    <property type="evidence" value="ECO:0007669"/>
    <property type="project" value="TreeGrafter"/>
</dbReference>
<comment type="subcellular location">
    <subcellularLocation>
        <location evidence="2">Chromosome</location>
    </subcellularLocation>
    <subcellularLocation>
        <location evidence="1 7">Nucleus</location>
    </subcellularLocation>
</comment>
<dbReference type="GO" id="GO:0031492">
    <property type="term" value="F:nucleosomal DNA binding"/>
    <property type="evidence" value="ECO:0007669"/>
    <property type="project" value="TreeGrafter"/>
</dbReference>
<dbReference type="PANTHER" id="PTHR11467:SF36">
    <property type="entry name" value="HISTONE 24-RELATED"/>
    <property type="match status" value="1"/>
</dbReference>
<name>A0A0E9NEA5_SAICN</name>
<evidence type="ECO:0000313" key="10">
    <source>
        <dbReference type="EMBL" id="GAO48179.1"/>
    </source>
</evidence>
<dbReference type="GO" id="GO:0005634">
    <property type="term" value="C:nucleus"/>
    <property type="evidence" value="ECO:0007669"/>
    <property type="project" value="UniProtKB-SubCell"/>
</dbReference>
<feature type="region of interest" description="Disordered" evidence="8">
    <location>
        <begin position="228"/>
        <end position="266"/>
    </location>
</feature>
<dbReference type="SUPFAM" id="SSF46785">
    <property type="entry name" value="Winged helix' DNA-binding domain"/>
    <property type="match status" value="1"/>
</dbReference>
<dbReference type="GO" id="GO:0000786">
    <property type="term" value="C:nucleosome"/>
    <property type="evidence" value="ECO:0007669"/>
    <property type="project" value="InterPro"/>
</dbReference>
<dbReference type="GO" id="GO:0030527">
    <property type="term" value="F:structural constituent of chromatin"/>
    <property type="evidence" value="ECO:0007669"/>
    <property type="project" value="InterPro"/>
</dbReference>
<keyword evidence="5 7" id="KW-0238">DNA-binding</keyword>
<comment type="similarity">
    <text evidence="7">Belongs to the histone H1/H5 family.</text>
</comment>
<keyword evidence="11" id="KW-1185">Reference proteome</keyword>
<evidence type="ECO:0000313" key="11">
    <source>
        <dbReference type="Proteomes" id="UP000033140"/>
    </source>
</evidence>
<evidence type="ECO:0000256" key="5">
    <source>
        <dbReference type="ARBA" id="ARBA00023125"/>
    </source>
</evidence>
<dbReference type="STRING" id="698492.A0A0E9NEA5"/>
<evidence type="ECO:0000256" key="7">
    <source>
        <dbReference type="RuleBase" id="RU003894"/>
    </source>
</evidence>
<evidence type="ECO:0000256" key="2">
    <source>
        <dbReference type="ARBA" id="ARBA00004286"/>
    </source>
</evidence>
<dbReference type="SMART" id="SM00526">
    <property type="entry name" value="H15"/>
    <property type="match status" value="1"/>
</dbReference>
<comment type="caution">
    <text evidence="10">The sequence shown here is derived from an EMBL/GenBank/DDBJ whole genome shotgun (WGS) entry which is preliminary data.</text>
</comment>
<dbReference type="Gene3D" id="1.10.10.10">
    <property type="entry name" value="Winged helix-like DNA-binding domain superfamily/Winged helix DNA-binding domain"/>
    <property type="match status" value="1"/>
</dbReference>
<dbReference type="AlphaFoldDB" id="A0A0E9NEA5"/>
<dbReference type="Pfam" id="PF00538">
    <property type="entry name" value="Linker_histone"/>
    <property type="match status" value="1"/>
</dbReference>
<sequence length="288" mass="31443">MHRGCAKGAIFTSEFPVGRNYTYKFAHWPSVGRWPVAVIQQMPEPRLRDDEGSLPCQFLSSRLNSLFYTTPLSTPRTRKQSISLRLIQHLYNMVAKSPASKKSTKSSKAKSAAATVKKASYKSMITDALAALKERNGSSRQAIKQYIKENFDVDTPAFDRLFNNAVRNGADEDYFIQPKGPSGPLKFNKNFGKEESPKPIAKKAADAAKTAKSTAKTAVKEVKKAVAEPKKTATKAKTAAKKVTKKVEDPLKKAKGGRVTKNSASKKTAGLNGYGNVCMGFLFVTATG</sequence>
<keyword evidence="4 7" id="KW-0158">Chromosome</keyword>
<keyword evidence="6 7" id="KW-0539">Nucleus</keyword>
<evidence type="ECO:0000256" key="1">
    <source>
        <dbReference type="ARBA" id="ARBA00004123"/>
    </source>
</evidence>
<evidence type="ECO:0000256" key="6">
    <source>
        <dbReference type="ARBA" id="ARBA00023242"/>
    </source>
</evidence>
<reference evidence="10 11" key="3">
    <citation type="journal article" date="2015" name="Genome Announc.">
        <title>Draft Genome Sequence of the Archiascomycetous Yeast Saitoella complicata.</title>
        <authorList>
            <person name="Yamauchi K."/>
            <person name="Kondo S."/>
            <person name="Hamamoto M."/>
            <person name="Takahashi Y."/>
            <person name="Ogura Y."/>
            <person name="Hayashi T."/>
            <person name="Nishida H."/>
        </authorList>
    </citation>
    <scope>NUCLEOTIDE SEQUENCE [LARGE SCALE GENOMIC DNA]</scope>
    <source>
        <strain evidence="10 11">NRRL Y-17804</strain>
    </source>
</reference>
<feature type="compositionally biased region" description="Basic residues" evidence="8">
    <location>
        <begin position="232"/>
        <end position="244"/>
    </location>
</feature>
<gene>
    <name evidence="10" type="ORF">G7K_2359-t1</name>
</gene>
<dbReference type="GO" id="GO:0030261">
    <property type="term" value="P:chromosome condensation"/>
    <property type="evidence" value="ECO:0007669"/>
    <property type="project" value="TreeGrafter"/>
</dbReference>
<evidence type="ECO:0000256" key="3">
    <source>
        <dbReference type="ARBA" id="ARBA00020833"/>
    </source>
</evidence>
<organism evidence="10 11">
    <name type="scientific">Saitoella complicata (strain BCRC 22490 / CBS 7301 / JCM 7358 / NBRC 10748 / NRRL Y-17804)</name>
    <dbReference type="NCBI Taxonomy" id="698492"/>
    <lineage>
        <taxon>Eukaryota</taxon>
        <taxon>Fungi</taxon>
        <taxon>Dikarya</taxon>
        <taxon>Ascomycota</taxon>
        <taxon>Taphrinomycotina</taxon>
        <taxon>Taphrinomycotina incertae sedis</taxon>
        <taxon>Saitoella</taxon>
    </lineage>
</organism>
<reference evidence="10 11" key="2">
    <citation type="journal article" date="2014" name="J. Gen. Appl. Microbiol.">
        <title>The early diverging ascomycetous budding yeast Saitoella complicata has three histone deacetylases belonging to the Clr6, Hos2, and Rpd3 lineages.</title>
        <authorList>
            <person name="Nishida H."/>
            <person name="Matsumoto T."/>
            <person name="Kondo S."/>
            <person name="Hamamoto M."/>
            <person name="Yoshikawa H."/>
        </authorList>
    </citation>
    <scope>NUCLEOTIDE SEQUENCE [LARGE SCALE GENOMIC DNA]</scope>
    <source>
        <strain evidence="10 11">NRRL Y-17804</strain>
    </source>
</reference>
<dbReference type="PANTHER" id="PTHR11467">
    <property type="entry name" value="HISTONE H1"/>
    <property type="match status" value="1"/>
</dbReference>
<dbReference type="InterPro" id="IPR005818">
    <property type="entry name" value="Histone_H1/H5_H15"/>
</dbReference>
<dbReference type="InterPro" id="IPR036388">
    <property type="entry name" value="WH-like_DNA-bd_sf"/>
</dbReference>
<dbReference type="InterPro" id="IPR036390">
    <property type="entry name" value="WH_DNA-bd_sf"/>
</dbReference>
<accession>A0A0E9NEA5</accession>
<dbReference type="InterPro" id="IPR005819">
    <property type="entry name" value="H1/H5"/>
</dbReference>
<protein>
    <recommendedName>
        <fullName evidence="3">Histone H1</fullName>
    </recommendedName>
</protein>
<evidence type="ECO:0000259" key="9">
    <source>
        <dbReference type="PROSITE" id="PS51504"/>
    </source>
</evidence>
<feature type="domain" description="H15" evidence="9">
    <location>
        <begin position="117"/>
        <end position="189"/>
    </location>
</feature>
<dbReference type="EMBL" id="BACD03000013">
    <property type="protein sequence ID" value="GAO48179.1"/>
    <property type="molecule type" value="Genomic_DNA"/>
</dbReference>
<dbReference type="GO" id="GO:0006334">
    <property type="term" value="P:nucleosome assembly"/>
    <property type="evidence" value="ECO:0007669"/>
    <property type="project" value="InterPro"/>
</dbReference>
<dbReference type="PRINTS" id="PR00624">
    <property type="entry name" value="HISTONEH5"/>
</dbReference>
<proteinExistence type="inferred from homology"/>